<dbReference type="Gene3D" id="3.40.50.300">
    <property type="entry name" value="P-loop containing nucleotide triphosphate hydrolases"/>
    <property type="match status" value="1"/>
</dbReference>
<accession>A0A285S7T1</accession>
<dbReference type="SUPFAM" id="SSF52540">
    <property type="entry name" value="P-loop containing nucleoside triphosphate hydrolases"/>
    <property type="match status" value="1"/>
</dbReference>
<reference evidence="1 2" key="1">
    <citation type="submission" date="2017-08" db="EMBL/GenBank/DDBJ databases">
        <authorList>
            <person name="de Groot N.N."/>
        </authorList>
    </citation>
    <scope>NUCLEOTIDE SEQUENCE [LARGE SCALE GENOMIC DNA]</scope>
    <source>
        <strain evidence="1 2">USBA 352</strain>
    </source>
</reference>
<dbReference type="AlphaFoldDB" id="A0A285S7T1"/>
<dbReference type="PANTHER" id="PTHR11669:SF8">
    <property type="entry name" value="DNA POLYMERASE III SUBUNIT DELTA"/>
    <property type="match status" value="1"/>
</dbReference>
<proteinExistence type="predicted"/>
<organism evidence="1 2">
    <name type="scientific">Stappia indica</name>
    <dbReference type="NCBI Taxonomy" id="538381"/>
    <lineage>
        <taxon>Bacteria</taxon>
        <taxon>Pseudomonadati</taxon>
        <taxon>Pseudomonadota</taxon>
        <taxon>Alphaproteobacteria</taxon>
        <taxon>Hyphomicrobiales</taxon>
        <taxon>Stappiaceae</taxon>
        <taxon>Stappia</taxon>
    </lineage>
</organism>
<protein>
    <submittedName>
        <fullName evidence="1">DNA polymerase III, delta prime subunit</fullName>
    </submittedName>
</protein>
<dbReference type="InterPro" id="IPR050238">
    <property type="entry name" value="DNA_Rep/Repair_Clamp_Loader"/>
</dbReference>
<evidence type="ECO:0000313" key="1">
    <source>
        <dbReference type="EMBL" id="SOC03610.1"/>
    </source>
</evidence>
<dbReference type="Pfam" id="PF13177">
    <property type="entry name" value="DNA_pol3_delta2"/>
    <property type="match status" value="1"/>
</dbReference>
<dbReference type="STRING" id="538381.GCA_001696535_00196"/>
<dbReference type="InterPro" id="IPR027417">
    <property type="entry name" value="P-loop_NTPase"/>
</dbReference>
<dbReference type="NCBIfam" id="NF005677">
    <property type="entry name" value="PRK07471.1"/>
    <property type="match status" value="1"/>
</dbReference>
<keyword evidence="2" id="KW-1185">Reference proteome</keyword>
<gene>
    <name evidence="1" type="ORF">SAMN05421512_104197</name>
</gene>
<name>A0A285S7T1_9HYPH</name>
<evidence type="ECO:0000313" key="2">
    <source>
        <dbReference type="Proteomes" id="UP000219331"/>
    </source>
</evidence>
<dbReference type="Proteomes" id="UP000219331">
    <property type="component" value="Unassembled WGS sequence"/>
</dbReference>
<dbReference type="OrthoDB" id="9811073at2"/>
<dbReference type="PANTHER" id="PTHR11669">
    <property type="entry name" value="REPLICATION FACTOR C / DNA POLYMERASE III GAMMA-TAU SUBUNIT"/>
    <property type="match status" value="1"/>
</dbReference>
<dbReference type="NCBIfam" id="NF006586">
    <property type="entry name" value="PRK09112.1"/>
    <property type="match status" value="1"/>
</dbReference>
<dbReference type="GO" id="GO:0006261">
    <property type="term" value="P:DNA-templated DNA replication"/>
    <property type="evidence" value="ECO:0007669"/>
    <property type="project" value="TreeGrafter"/>
</dbReference>
<dbReference type="RefSeq" id="WP_097174610.1">
    <property type="nucleotide sequence ID" value="NZ_OBML01000004.1"/>
</dbReference>
<sequence length="357" mass="38993">MNDLADPLLTEADAIEDVPLPRERDRLIGHHEAEAELLSAYRSRRMHHAWILAGPKGIGKATLAFRFARFALAHPDPATPAVAEAPDCAIPAGHPDFRKIAAGAHPGLLHLRRPYDPKRKAKDKIKQDLTVDEIRRTVPFFGSTGSEGSWRICIVDAADDMNVNAANALLKVLEEPPKRSLFLVLSHAPGRLLPTIRSRCRMLHMRALSREEVLAGLGDLGVADPADRIAARAADLAQGSLRKAIKLAEGDSIDLADSFAKLTAGLPRLDAATAHDLADQVSRNGADDAWSLFQDLVADHLHTRLGEAGQGSLQRLVRLSEVWEKTSRAAREADAYNLDRKQIVLNTLRDLAETARA</sequence>
<dbReference type="GO" id="GO:0009360">
    <property type="term" value="C:DNA polymerase III complex"/>
    <property type="evidence" value="ECO:0007669"/>
    <property type="project" value="TreeGrafter"/>
</dbReference>
<dbReference type="EMBL" id="OBML01000004">
    <property type="protein sequence ID" value="SOC03610.1"/>
    <property type="molecule type" value="Genomic_DNA"/>
</dbReference>